<dbReference type="EMBL" id="CAJNNW010010603">
    <property type="protein sequence ID" value="CAE8652267.1"/>
    <property type="molecule type" value="Genomic_DNA"/>
</dbReference>
<accession>A0A813INI3</accession>
<gene>
    <name evidence="4" type="ORF">PGLA2088_LOCUS9575</name>
</gene>
<organism evidence="4 5">
    <name type="scientific">Polarella glacialis</name>
    <name type="common">Dinoflagellate</name>
    <dbReference type="NCBI Taxonomy" id="89957"/>
    <lineage>
        <taxon>Eukaryota</taxon>
        <taxon>Sar</taxon>
        <taxon>Alveolata</taxon>
        <taxon>Dinophyceae</taxon>
        <taxon>Suessiales</taxon>
        <taxon>Suessiaceae</taxon>
        <taxon>Polarella</taxon>
    </lineage>
</organism>
<evidence type="ECO:0000256" key="1">
    <source>
        <dbReference type="SAM" id="Coils"/>
    </source>
</evidence>
<feature type="coiled-coil region" evidence="1">
    <location>
        <begin position="510"/>
        <end position="537"/>
    </location>
</feature>
<name>A0A813INI3_POLGL</name>
<proteinExistence type="predicted"/>
<sequence>MDASGIQKLFPLLLCVLCVLGPCSASVAIAASDIPDCCKDQLDGIKVPARSVDDDGGPSSVLVVASFMLLRAAVALRSVRDGSPDCMWTGVAFACLTRFVAGGALAPEELNQEFADVLAIAGSGSLKAHGDIFFCAAMRPAGVAEESQQLGWSKLSFRGILDPMSDYGEKEAWSKTDVSEMRRVGCMSQHLFEGKQPDQFPLPIQLAGSPCCCDMRLNFWVETLRITLQISNASDPGGPDAAFKRDPMLLPLSQTSEDWGTVQCKGNYRQALLDFQQQWSGCLAGHAALRYICARQHMAEGDWQTSLLLLADLNWVLGFAYDFQWSCLGEMTPWPFTLQSLRNYIGWASQHAQQQLLQRPQQQQPQAASIASPVESPIPTESQTASPGHTPILATVWAPGLSTNLFELPLEWRRCLQTRGSLRACWGPSSEFLTSSCLFCCHPQHGPQGYPDCFDSTFTFTACCDGTPSTAVAVLAPDPSNAYVPFDLEAECSRENPVPVATTAAGQAEQEEARRTLAELSADLQAARRLSAEADAATGTASRASRMGRQRRLAARRLRRRRSAQRRLAAWLRGARKAQLRSRTELFPELDLWVASKACVNRGRWFLLDGEEKAEAAGEKGFETAGRPPAVARDLGAKGEVDGVEFGFSHAGFCSKDGGVASFTGEDVSDTLKHRHAIVPRRRWEESGGQDGNGSAFDIEHYPLDVLWSELMPYDRPPANSTVEWRSGGAVLVKEPLWSLGHGVQEMLWLWNVFRPDLPPLSKLTGPLQVVFMRWAAYEFSSMGLGGEAARKEKDPGALLSGLFSISARNSKPSLNGVMRLLYEAVAAAAARGGTDLGRGRVLDRRGAVYPAPRTPEASAADMAAAAALHASKAAEAAARSAQAAEAAAGSAKSQAAGSSQKVVEAAATAATYARVAAEVAASTAKAVWATTTDEAVIAGDPTGTLCFDHVLQSFRSWPGGASTFNSLREDVLHGCGFLPMHEFLPRRLVVVERGPSVLGGGRRDRMWADGALELRRQLAAWGKCRGFGVRFVNIGALRPCEMVEEVASAGILLGVHGADMTMGALQPAGAVMIEVDAKSCAARDGIEWQEKLRYEEAGILLGEGQNLLNVTWSTRAGAKIKALREAFERDAGHGSCPHLTHTDLSGKSRRRRYMSEGRATGTGFLGQAGGGIFSELARQRNLLYLNLQRCECAGVPEGITTCMFGQQSPLGLQLNDSHSPAIRLDVGLHVIPLLDVILKEYFDHYDG</sequence>
<keyword evidence="3" id="KW-0732">Signal</keyword>
<feature type="compositionally biased region" description="Low complexity" evidence="2">
    <location>
        <begin position="356"/>
        <end position="373"/>
    </location>
</feature>
<dbReference type="AlphaFoldDB" id="A0A813INI3"/>
<feature type="signal peptide" evidence="3">
    <location>
        <begin position="1"/>
        <end position="25"/>
    </location>
</feature>
<feature type="chain" id="PRO_5032758043" evidence="3">
    <location>
        <begin position="26"/>
        <end position="1248"/>
    </location>
</feature>
<evidence type="ECO:0000256" key="3">
    <source>
        <dbReference type="SAM" id="SignalP"/>
    </source>
</evidence>
<feature type="region of interest" description="Disordered" evidence="2">
    <location>
        <begin position="356"/>
        <end position="386"/>
    </location>
</feature>
<evidence type="ECO:0000313" key="5">
    <source>
        <dbReference type="Proteomes" id="UP000626109"/>
    </source>
</evidence>
<comment type="caution">
    <text evidence="4">The sequence shown here is derived from an EMBL/GenBank/DDBJ whole genome shotgun (WGS) entry which is preliminary data.</text>
</comment>
<reference evidence="4" key="1">
    <citation type="submission" date="2021-02" db="EMBL/GenBank/DDBJ databases">
        <authorList>
            <person name="Dougan E. K."/>
            <person name="Rhodes N."/>
            <person name="Thang M."/>
            <person name="Chan C."/>
        </authorList>
    </citation>
    <scope>NUCLEOTIDE SEQUENCE</scope>
</reference>
<evidence type="ECO:0000256" key="2">
    <source>
        <dbReference type="SAM" id="MobiDB-lite"/>
    </source>
</evidence>
<evidence type="ECO:0000313" key="4">
    <source>
        <dbReference type="EMBL" id="CAE8652267.1"/>
    </source>
</evidence>
<protein>
    <submittedName>
        <fullName evidence="4">Uncharacterized protein</fullName>
    </submittedName>
</protein>
<dbReference type="Proteomes" id="UP000626109">
    <property type="component" value="Unassembled WGS sequence"/>
</dbReference>
<keyword evidence="1" id="KW-0175">Coiled coil</keyword>